<comment type="subcellular location">
    <subcellularLocation>
        <location evidence="1">Cell membrane</location>
        <topology evidence="1">Multi-pass membrane protein</topology>
    </subcellularLocation>
</comment>
<proteinExistence type="predicted"/>
<evidence type="ECO:0000256" key="7">
    <source>
        <dbReference type="ARBA" id="ARBA00023136"/>
    </source>
</evidence>
<evidence type="ECO:0000256" key="4">
    <source>
        <dbReference type="ARBA" id="ARBA00022692"/>
    </source>
</evidence>
<keyword evidence="8" id="KW-0675">Receptor</keyword>
<evidence type="ECO:0000256" key="1">
    <source>
        <dbReference type="ARBA" id="ARBA00004651"/>
    </source>
</evidence>
<keyword evidence="2" id="KW-1003">Cell membrane</keyword>
<dbReference type="VEuPathDB" id="VectorBase:AEPI003885"/>
<feature type="transmembrane region" description="Helical" evidence="10">
    <location>
        <begin position="274"/>
        <end position="295"/>
    </location>
</feature>
<evidence type="ECO:0008006" key="13">
    <source>
        <dbReference type="Google" id="ProtNLM"/>
    </source>
</evidence>
<protein>
    <recommendedName>
        <fullName evidence="13">Odorant receptor</fullName>
    </recommendedName>
</protein>
<evidence type="ECO:0000256" key="9">
    <source>
        <dbReference type="ARBA" id="ARBA00023224"/>
    </source>
</evidence>
<evidence type="ECO:0000256" key="3">
    <source>
        <dbReference type="ARBA" id="ARBA00022606"/>
    </source>
</evidence>
<dbReference type="PANTHER" id="PTHR21137:SF35">
    <property type="entry name" value="ODORANT RECEPTOR 19A-RELATED"/>
    <property type="match status" value="1"/>
</dbReference>
<dbReference type="GO" id="GO:0004984">
    <property type="term" value="F:olfactory receptor activity"/>
    <property type="evidence" value="ECO:0007669"/>
    <property type="project" value="InterPro"/>
</dbReference>
<dbReference type="InterPro" id="IPR004117">
    <property type="entry name" value="7tm6_olfct_rcpt"/>
</dbReference>
<accession>A0A182PAD1</accession>
<feature type="transmembrane region" description="Helical" evidence="10">
    <location>
        <begin position="47"/>
        <end position="67"/>
    </location>
</feature>
<feature type="transmembrane region" description="Helical" evidence="10">
    <location>
        <begin position="20"/>
        <end position="41"/>
    </location>
</feature>
<feature type="transmembrane region" description="Helical" evidence="10">
    <location>
        <begin position="110"/>
        <end position="132"/>
    </location>
</feature>
<dbReference type="GO" id="GO:0005549">
    <property type="term" value="F:odorant binding"/>
    <property type="evidence" value="ECO:0007669"/>
    <property type="project" value="InterPro"/>
</dbReference>
<evidence type="ECO:0000256" key="2">
    <source>
        <dbReference type="ARBA" id="ARBA00022475"/>
    </source>
</evidence>
<evidence type="ECO:0000313" key="12">
    <source>
        <dbReference type="Proteomes" id="UP000075885"/>
    </source>
</evidence>
<reference evidence="12" key="1">
    <citation type="submission" date="2013-03" db="EMBL/GenBank/DDBJ databases">
        <title>The Genome Sequence of Anopheles epiroticus epiroticus2.</title>
        <authorList>
            <consortium name="The Broad Institute Genomics Platform"/>
            <person name="Neafsey D.E."/>
            <person name="Howell P."/>
            <person name="Walker B."/>
            <person name="Young S.K."/>
            <person name="Zeng Q."/>
            <person name="Gargeya S."/>
            <person name="Fitzgerald M."/>
            <person name="Haas B."/>
            <person name="Abouelleil A."/>
            <person name="Allen A.W."/>
            <person name="Alvarado L."/>
            <person name="Arachchi H.M."/>
            <person name="Berlin A.M."/>
            <person name="Chapman S.B."/>
            <person name="Gainer-Dewar J."/>
            <person name="Goldberg J."/>
            <person name="Griggs A."/>
            <person name="Gujja S."/>
            <person name="Hansen M."/>
            <person name="Howarth C."/>
            <person name="Imamovic A."/>
            <person name="Ireland A."/>
            <person name="Larimer J."/>
            <person name="McCowan C."/>
            <person name="Murphy C."/>
            <person name="Pearson M."/>
            <person name="Poon T.W."/>
            <person name="Priest M."/>
            <person name="Roberts A."/>
            <person name="Saif S."/>
            <person name="Shea T."/>
            <person name="Sisk P."/>
            <person name="Sykes S."/>
            <person name="Wortman J."/>
            <person name="Nusbaum C."/>
            <person name="Birren B."/>
        </authorList>
    </citation>
    <scope>NUCLEOTIDE SEQUENCE [LARGE SCALE GENOMIC DNA]</scope>
    <source>
        <strain evidence="12">Epiroticus2</strain>
    </source>
</reference>
<feature type="transmembrane region" description="Helical" evidence="10">
    <location>
        <begin position="244"/>
        <end position="267"/>
    </location>
</feature>
<keyword evidence="12" id="KW-1185">Reference proteome</keyword>
<evidence type="ECO:0000256" key="8">
    <source>
        <dbReference type="ARBA" id="ARBA00023170"/>
    </source>
</evidence>
<sequence length="362" mass="41722">MEIIKLNVINPNWRPTIRSIIVIGSIFFFCWIEVPYSIKVYVQDYEILIETLSLGGCSTQLMLRMFLYLCQRERCVQIVSEIRKQRLVYGADSSPRMEEQFRLGTKRMLLFYRLIHLLYGVSYFFLLAPLILPDPHKFNLPLAVQIPFLPPGDNLVYYCINFVHHIMLNVFGVVHLAVIDGVLIMALISICTRIAGLQLLLEELDGKISLAEWYRTEHLDADLDHIIELHWETKKFFQVVSGTFQMHFCSLFSTMCIAICMCLNVVTKNPKSSLLPFGVSSVSQMFVICMFGNIVQIASSRLKDSVYGIQWYRMTVTQQKKLLFLLANSQPELIMKAIFVPVTVTSFVSIMRAAYSYYTILS</sequence>
<dbReference type="Pfam" id="PF02949">
    <property type="entry name" value="7tm_6"/>
    <property type="match status" value="1"/>
</dbReference>
<keyword evidence="4 10" id="KW-0812">Transmembrane</keyword>
<organism evidence="11 12">
    <name type="scientific">Anopheles epiroticus</name>
    <dbReference type="NCBI Taxonomy" id="199890"/>
    <lineage>
        <taxon>Eukaryota</taxon>
        <taxon>Metazoa</taxon>
        <taxon>Ecdysozoa</taxon>
        <taxon>Arthropoda</taxon>
        <taxon>Hexapoda</taxon>
        <taxon>Insecta</taxon>
        <taxon>Pterygota</taxon>
        <taxon>Neoptera</taxon>
        <taxon>Endopterygota</taxon>
        <taxon>Diptera</taxon>
        <taxon>Nematocera</taxon>
        <taxon>Culicoidea</taxon>
        <taxon>Culicidae</taxon>
        <taxon>Anophelinae</taxon>
        <taxon>Anopheles</taxon>
    </lineage>
</organism>
<evidence type="ECO:0000313" key="11">
    <source>
        <dbReference type="EnsemblMetazoa" id="AEPI003885-PA"/>
    </source>
</evidence>
<keyword evidence="6 10" id="KW-1133">Transmembrane helix</keyword>
<evidence type="ECO:0000256" key="6">
    <source>
        <dbReference type="ARBA" id="ARBA00022989"/>
    </source>
</evidence>
<reference evidence="11" key="2">
    <citation type="submission" date="2020-05" db="UniProtKB">
        <authorList>
            <consortium name="EnsemblMetazoa"/>
        </authorList>
    </citation>
    <scope>IDENTIFICATION</scope>
    <source>
        <strain evidence="11">Epiroticus2</strain>
    </source>
</reference>
<evidence type="ECO:0000256" key="5">
    <source>
        <dbReference type="ARBA" id="ARBA00022725"/>
    </source>
</evidence>
<dbReference type="Proteomes" id="UP000075885">
    <property type="component" value="Unassembled WGS sequence"/>
</dbReference>
<keyword evidence="3" id="KW-0716">Sensory transduction</keyword>
<dbReference type="GO" id="GO:0005886">
    <property type="term" value="C:plasma membrane"/>
    <property type="evidence" value="ECO:0007669"/>
    <property type="project" value="UniProtKB-SubCell"/>
</dbReference>
<keyword evidence="9" id="KW-0807">Transducer</keyword>
<keyword evidence="5" id="KW-0552">Olfaction</keyword>
<dbReference type="PANTHER" id="PTHR21137">
    <property type="entry name" value="ODORANT RECEPTOR"/>
    <property type="match status" value="1"/>
</dbReference>
<dbReference type="GO" id="GO:0007165">
    <property type="term" value="P:signal transduction"/>
    <property type="evidence" value="ECO:0007669"/>
    <property type="project" value="UniProtKB-KW"/>
</dbReference>
<dbReference type="AlphaFoldDB" id="A0A182PAD1"/>
<evidence type="ECO:0000256" key="10">
    <source>
        <dbReference type="SAM" id="Phobius"/>
    </source>
</evidence>
<name>A0A182PAD1_9DIPT</name>
<feature type="transmembrane region" description="Helical" evidence="10">
    <location>
        <begin position="333"/>
        <end position="355"/>
    </location>
</feature>
<dbReference type="EnsemblMetazoa" id="AEPI003885-RA">
    <property type="protein sequence ID" value="AEPI003885-PA"/>
    <property type="gene ID" value="AEPI003885"/>
</dbReference>
<keyword evidence="7 10" id="KW-0472">Membrane</keyword>